<proteinExistence type="predicted"/>
<dbReference type="AlphaFoldDB" id="A0A5C6E358"/>
<sequence>MNRETVTYWCNALEESTWGEKPLRSDDERIVRLYESLEAWLSPEKIAEWYQRRLTGKGDRSTEAEGIAFLVDAYQDREYDPKLRQILRARRRGETVSADAKEYELERQMGFPVWRKCEVRKKIVDAVKLLLTADADAKQTRMTAEEIAIQANGILATETKAKRSVPSKNELARRVGCSPNAPALIKAWKDYRKAGGGSFAKPKSQAIDEGIGCEDKELERLIREQEAEAKADLRMHRGKQRARTPVDD</sequence>
<keyword evidence="3" id="KW-1185">Reference proteome</keyword>
<evidence type="ECO:0000256" key="1">
    <source>
        <dbReference type="SAM" id="MobiDB-lite"/>
    </source>
</evidence>
<gene>
    <name evidence="2" type="ORF">Q31b_19670</name>
</gene>
<feature type="region of interest" description="Disordered" evidence="1">
    <location>
        <begin position="229"/>
        <end position="248"/>
    </location>
</feature>
<dbReference type="OrthoDB" id="9879354at2"/>
<dbReference type="Proteomes" id="UP000315471">
    <property type="component" value="Unassembled WGS sequence"/>
</dbReference>
<dbReference type="RefSeq" id="WP_146599451.1">
    <property type="nucleotide sequence ID" value="NZ_SJPY01000003.1"/>
</dbReference>
<dbReference type="EMBL" id="SJPY01000003">
    <property type="protein sequence ID" value="TWU42934.1"/>
    <property type="molecule type" value="Genomic_DNA"/>
</dbReference>
<reference evidence="2 3" key="1">
    <citation type="submission" date="2019-02" db="EMBL/GenBank/DDBJ databases">
        <title>Deep-cultivation of Planctomycetes and their phenomic and genomic characterization uncovers novel biology.</title>
        <authorList>
            <person name="Wiegand S."/>
            <person name="Jogler M."/>
            <person name="Boedeker C."/>
            <person name="Pinto D."/>
            <person name="Vollmers J."/>
            <person name="Rivas-Marin E."/>
            <person name="Kohn T."/>
            <person name="Peeters S.H."/>
            <person name="Heuer A."/>
            <person name="Rast P."/>
            <person name="Oberbeckmann S."/>
            <person name="Bunk B."/>
            <person name="Jeske O."/>
            <person name="Meyerdierks A."/>
            <person name="Storesund J.E."/>
            <person name="Kallscheuer N."/>
            <person name="Luecker S."/>
            <person name="Lage O.M."/>
            <person name="Pohl T."/>
            <person name="Merkel B.J."/>
            <person name="Hornburger P."/>
            <person name="Mueller R.-W."/>
            <person name="Bruemmer F."/>
            <person name="Labrenz M."/>
            <person name="Spormann A.M."/>
            <person name="Op Den Camp H."/>
            <person name="Overmann J."/>
            <person name="Amann R."/>
            <person name="Jetten M.S.M."/>
            <person name="Mascher T."/>
            <person name="Medema M.H."/>
            <person name="Devos D.P."/>
            <person name="Kaster A.-K."/>
            <person name="Ovreas L."/>
            <person name="Rohde M."/>
            <person name="Galperin M.Y."/>
            <person name="Jogler C."/>
        </authorList>
    </citation>
    <scope>NUCLEOTIDE SEQUENCE [LARGE SCALE GENOMIC DNA]</scope>
    <source>
        <strain evidence="2 3">Q31b</strain>
    </source>
</reference>
<comment type="caution">
    <text evidence="2">The sequence shown here is derived from an EMBL/GenBank/DDBJ whole genome shotgun (WGS) entry which is preliminary data.</text>
</comment>
<organism evidence="2 3">
    <name type="scientific">Novipirellula aureliae</name>
    <dbReference type="NCBI Taxonomy" id="2527966"/>
    <lineage>
        <taxon>Bacteria</taxon>
        <taxon>Pseudomonadati</taxon>
        <taxon>Planctomycetota</taxon>
        <taxon>Planctomycetia</taxon>
        <taxon>Pirellulales</taxon>
        <taxon>Pirellulaceae</taxon>
        <taxon>Novipirellula</taxon>
    </lineage>
</organism>
<name>A0A5C6E358_9BACT</name>
<protein>
    <submittedName>
        <fullName evidence="2">Uncharacterized protein</fullName>
    </submittedName>
</protein>
<evidence type="ECO:0000313" key="3">
    <source>
        <dbReference type="Proteomes" id="UP000315471"/>
    </source>
</evidence>
<accession>A0A5C6E358</accession>
<evidence type="ECO:0000313" key="2">
    <source>
        <dbReference type="EMBL" id="TWU42934.1"/>
    </source>
</evidence>